<evidence type="ECO:0000313" key="2">
    <source>
        <dbReference type="EMBL" id="KNG78644.1"/>
    </source>
</evidence>
<dbReference type="OrthoDB" id="371385at2759"/>
<dbReference type="AlphaFoldDB" id="A0A0L1IG92"/>
<evidence type="ECO:0000313" key="3">
    <source>
        <dbReference type="Proteomes" id="UP000054562"/>
    </source>
</evidence>
<evidence type="ECO:0000256" key="1">
    <source>
        <dbReference type="SAM" id="MobiDB-lite"/>
    </source>
</evidence>
<feature type="compositionally biased region" description="Basic and acidic residues" evidence="1">
    <location>
        <begin position="265"/>
        <end position="276"/>
    </location>
</feature>
<reference evidence="3" key="1">
    <citation type="submission" date="2015-07" db="EMBL/GenBank/DDBJ databases">
        <title>Annotation of Plasmodium falciparum IGH-CR14.</title>
        <authorList>
            <consortium name="The Broad Institute Genome Sequencing Platform"/>
            <person name="Volkman S.K."/>
            <person name="Neafsey D.E."/>
            <person name="Dash A.P."/>
            <person name="Chitnis C.E."/>
            <person name="Hartl D.L."/>
            <person name="Young S.K."/>
            <person name="Zeng Q."/>
            <person name="Koehrsen M."/>
            <person name="Alvarado L."/>
            <person name="Berlin A."/>
            <person name="Borenstein D."/>
            <person name="Chapman S.B."/>
            <person name="Chen Z."/>
            <person name="Engels R."/>
            <person name="Freedman E."/>
            <person name="Gellesch M."/>
            <person name="Goldberg J."/>
            <person name="Griggs A."/>
            <person name="Gujja S."/>
            <person name="Heilman E.R."/>
            <person name="Heiman D.I."/>
            <person name="Howarth C."/>
            <person name="Jen D."/>
            <person name="Larson L."/>
            <person name="Mehta T."/>
            <person name="Neiman D."/>
            <person name="Park D."/>
            <person name="Pearson M."/>
            <person name="Roberts A."/>
            <person name="Saif S."/>
            <person name="Shea T."/>
            <person name="Shenoy N."/>
            <person name="Sisk P."/>
            <person name="Stolte C."/>
            <person name="Sykes S."/>
            <person name="Walk T."/>
            <person name="White J."/>
            <person name="Yandava C."/>
            <person name="Haas B."/>
            <person name="Henn M.R."/>
            <person name="Nusbaum C."/>
            <person name="Birren B."/>
        </authorList>
    </citation>
    <scope>NUCLEOTIDE SEQUENCE [LARGE SCALE GENOMIC DNA]</scope>
    <source>
        <strain evidence="3">IGH-CR14</strain>
    </source>
</reference>
<dbReference type="Proteomes" id="UP000054562">
    <property type="component" value="Unassembled WGS sequence"/>
</dbReference>
<accession>A0A0L1IG92</accession>
<feature type="compositionally biased region" description="Basic and acidic residues" evidence="1">
    <location>
        <begin position="239"/>
        <end position="257"/>
    </location>
</feature>
<feature type="region of interest" description="Disordered" evidence="1">
    <location>
        <begin position="228"/>
        <end position="276"/>
    </location>
</feature>
<feature type="compositionally biased region" description="Basic and acidic residues" evidence="1">
    <location>
        <begin position="30"/>
        <end position="39"/>
    </location>
</feature>
<protein>
    <submittedName>
        <fullName evidence="2">Uncharacterized protein</fullName>
    </submittedName>
</protein>
<sequence length="354" mass="42232">MATKIRYSVHTTNKFSVFDSDDNSEEEIENKDLNESPKNEPDIVYEEKTIDNSNGQLKVNKIIEVHDNIPSPIIKDYYNKRVNVHYNDRYKYPVTSINDVNENTYRSYRDNYHIRGNNLRNKFTRKRGGGYSNASTNILGGSNFYRGSRNYDYKMNMDRRNYNPSYNYNKFDFREKMYNDYNDNTSKYDSMKRDNLIDFKNKNYEDSSKAGRKYKSVTIDYDLYRRQQEKKLNSNKSAESNDKKKKKNEENNTEKVNKVTTNVPKRNDTLEEDLKSDHPKRKAINVYQYILEEGGRVDRLPGFRRSYRSFKKVDEGNWNNKYEKSKMQIDEKIFKKRDPPNINDTRAFPSLTSK</sequence>
<feature type="region of interest" description="Disordered" evidence="1">
    <location>
        <begin position="18"/>
        <end position="39"/>
    </location>
</feature>
<organism evidence="2 3">
    <name type="scientific">Plasmodium falciparum IGH-CR14</name>
    <dbReference type="NCBI Taxonomy" id="580059"/>
    <lineage>
        <taxon>Eukaryota</taxon>
        <taxon>Sar</taxon>
        <taxon>Alveolata</taxon>
        <taxon>Apicomplexa</taxon>
        <taxon>Aconoidasida</taxon>
        <taxon>Haemosporida</taxon>
        <taxon>Plasmodiidae</taxon>
        <taxon>Plasmodium</taxon>
        <taxon>Plasmodium (Laverania)</taxon>
    </lineage>
</organism>
<gene>
    <name evidence="2" type="ORF">PFMG_04832</name>
</gene>
<reference evidence="3" key="2">
    <citation type="submission" date="2015-07" db="EMBL/GenBank/DDBJ databases">
        <title>The genome sequence of Plasmodium falciparum IGH-CR14.</title>
        <authorList>
            <consortium name="The Broad Institute Genome Sequencing Platform"/>
            <person name="Volkman S.K."/>
            <person name="Neafsey D.E."/>
            <person name="Dash A.P."/>
            <person name="Chitnis C.E."/>
            <person name="Hartl D.L."/>
            <person name="Young S.K."/>
            <person name="Kodira C.D."/>
            <person name="Zeng Q."/>
            <person name="Koehrsen M."/>
            <person name="Godfrey P."/>
            <person name="Alvarado L."/>
            <person name="Berlin A."/>
            <person name="Borenstein D."/>
            <person name="Chen Z."/>
            <person name="Engels R."/>
            <person name="Freedman E."/>
            <person name="Gellesch M."/>
            <person name="Goldberg J."/>
            <person name="Griggs A."/>
            <person name="Gujja S."/>
            <person name="Heiman D."/>
            <person name="Hepburn T."/>
            <person name="Howarth C."/>
            <person name="Jen D."/>
            <person name="Larson L."/>
            <person name="Lewis B."/>
            <person name="Mehta T."/>
            <person name="Park D."/>
            <person name="Pearson M."/>
            <person name="Roberts A."/>
            <person name="Saif S."/>
            <person name="Shea T."/>
            <person name="Shenoy N."/>
            <person name="Sisk P."/>
            <person name="Stolte C."/>
            <person name="Sykes S."/>
            <person name="Walk T."/>
            <person name="White J."/>
            <person name="Yandava C."/>
            <person name="Wirth D.F."/>
            <person name="Nusbaum C."/>
            <person name="Birren B."/>
        </authorList>
    </citation>
    <scope>NUCLEOTIDE SEQUENCE [LARGE SCALE GENOMIC DNA]</scope>
    <source>
        <strain evidence="3">IGH-CR14</strain>
    </source>
</reference>
<dbReference type="EMBL" id="GG665651">
    <property type="protein sequence ID" value="KNG78644.1"/>
    <property type="molecule type" value="Genomic_DNA"/>
</dbReference>
<feature type="compositionally biased region" description="Acidic residues" evidence="1">
    <location>
        <begin position="19"/>
        <end position="29"/>
    </location>
</feature>
<proteinExistence type="predicted"/>
<name>A0A0L1IG92_PLAFA</name>